<proteinExistence type="predicted"/>
<feature type="compositionally biased region" description="Basic and acidic residues" evidence="1">
    <location>
        <begin position="141"/>
        <end position="164"/>
    </location>
</feature>
<sequence>MKLFATITAACLVATATALPVTAAADADADAGPARAFWGMPIVDHRPVPDTRRRDVAPRDPKMHIIEKIPVPEERRDAEVERRDRHRPVVDHRPVDRREEAAVEADSSADAEAHESTDSNIAKAMWGMPIIDHTPVPGTRRSAEGERSGRGFPVVDHRPVPDDK</sequence>
<keyword evidence="4" id="KW-1185">Reference proteome</keyword>
<feature type="chain" id="PRO_5007890064" evidence="2">
    <location>
        <begin position="19"/>
        <end position="164"/>
    </location>
</feature>
<feature type="compositionally biased region" description="Basic and acidic residues" evidence="1">
    <location>
        <begin position="70"/>
        <end position="101"/>
    </location>
</feature>
<organism evidence="3 4">
    <name type="scientific">Cordyceps fumosorosea (strain ARSEF 2679)</name>
    <name type="common">Isaria fumosorosea</name>
    <dbReference type="NCBI Taxonomy" id="1081104"/>
    <lineage>
        <taxon>Eukaryota</taxon>
        <taxon>Fungi</taxon>
        <taxon>Dikarya</taxon>
        <taxon>Ascomycota</taxon>
        <taxon>Pezizomycotina</taxon>
        <taxon>Sordariomycetes</taxon>
        <taxon>Hypocreomycetidae</taxon>
        <taxon>Hypocreales</taxon>
        <taxon>Cordycipitaceae</taxon>
        <taxon>Cordyceps</taxon>
    </lineage>
</organism>
<comment type="caution">
    <text evidence="3">The sequence shown here is derived from an EMBL/GenBank/DDBJ whole genome shotgun (WGS) entry which is preliminary data.</text>
</comment>
<gene>
    <name evidence="3" type="ORF">ISF_08642</name>
</gene>
<accession>A0A167LYW2</accession>
<evidence type="ECO:0000256" key="1">
    <source>
        <dbReference type="SAM" id="MobiDB-lite"/>
    </source>
</evidence>
<dbReference type="RefSeq" id="XP_018700571.1">
    <property type="nucleotide sequence ID" value="XM_018852245.1"/>
</dbReference>
<evidence type="ECO:0000256" key="2">
    <source>
        <dbReference type="SAM" id="SignalP"/>
    </source>
</evidence>
<dbReference type="EMBL" id="AZHB01000033">
    <property type="protein sequence ID" value="OAA53703.1"/>
    <property type="molecule type" value="Genomic_DNA"/>
</dbReference>
<evidence type="ECO:0000313" key="3">
    <source>
        <dbReference type="EMBL" id="OAA53703.1"/>
    </source>
</evidence>
<name>A0A167LYW2_CORFA</name>
<feature type="region of interest" description="Disordered" evidence="1">
    <location>
        <begin position="70"/>
        <end position="164"/>
    </location>
</feature>
<protein>
    <submittedName>
        <fullName evidence="3">Uncharacterized protein</fullName>
    </submittedName>
</protein>
<evidence type="ECO:0000313" key="4">
    <source>
        <dbReference type="Proteomes" id="UP000076744"/>
    </source>
</evidence>
<keyword evidence="2" id="KW-0732">Signal</keyword>
<dbReference type="AlphaFoldDB" id="A0A167LYW2"/>
<dbReference type="Proteomes" id="UP000076744">
    <property type="component" value="Unassembled WGS sequence"/>
</dbReference>
<dbReference type="GeneID" id="30024934"/>
<reference evidence="3 4" key="1">
    <citation type="journal article" date="2016" name="Genome Biol. Evol.">
        <title>Divergent and convergent evolution of fungal pathogenicity.</title>
        <authorList>
            <person name="Shang Y."/>
            <person name="Xiao G."/>
            <person name="Zheng P."/>
            <person name="Cen K."/>
            <person name="Zhan S."/>
            <person name="Wang C."/>
        </authorList>
    </citation>
    <scope>NUCLEOTIDE SEQUENCE [LARGE SCALE GENOMIC DNA]</scope>
    <source>
        <strain evidence="3 4">ARSEF 2679</strain>
    </source>
</reference>
<feature type="signal peptide" evidence="2">
    <location>
        <begin position="1"/>
        <end position="18"/>
    </location>
</feature>